<comment type="caution">
    <text evidence="3">The sequence shown here is derived from an EMBL/GenBank/DDBJ whole genome shotgun (WGS) entry which is preliminary data.</text>
</comment>
<evidence type="ECO:0000256" key="1">
    <source>
        <dbReference type="ARBA" id="ARBA00005541"/>
    </source>
</evidence>
<feature type="region of interest" description="Disordered" evidence="2">
    <location>
        <begin position="101"/>
        <end position="134"/>
    </location>
</feature>
<dbReference type="PANTHER" id="PTHR38432">
    <property type="entry name" value="TELA-LIKE PROTEIN SAOUHSC_01408"/>
    <property type="match status" value="1"/>
</dbReference>
<reference evidence="3 4" key="1">
    <citation type="submission" date="2009-02" db="EMBL/GenBank/DDBJ databases">
        <authorList>
            <person name="Fulton L."/>
            <person name="Clifton S."/>
            <person name="Fulton B."/>
            <person name="Xu J."/>
            <person name="Minx P."/>
            <person name="Pepin K.H."/>
            <person name="Johnson M."/>
            <person name="Bhonagiri V."/>
            <person name="Nash W.E."/>
            <person name="Mardis E.R."/>
            <person name="Wilson R.K."/>
        </authorList>
    </citation>
    <scope>NUCLEOTIDE SEQUENCE [LARGE SCALE GENOMIC DNA]</scope>
    <source>
        <strain evidence="3 4">ATCC 27758</strain>
    </source>
</reference>
<organism evidence="3 4">
    <name type="scientific">Coprococcus comes ATCC 27758</name>
    <dbReference type="NCBI Taxonomy" id="470146"/>
    <lineage>
        <taxon>Bacteria</taxon>
        <taxon>Bacillati</taxon>
        <taxon>Bacillota</taxon>
        <taxon>Clostridia</taxon>
        <taxon>Lachnospirales</taxon>
        <taxon>Lachnospiraceae</taxon>
        <taxon>Coprococcus</taxon>
    </lineage>
</organism>
<gene>
    <name evidence="3" type="ORF">COPCOM_00552</name>
</gene>
<proteinExistence type="inferred from homology"/>
<evidence type="ECO:0000313" key="4">
    <source>
        <dbReference type="Proteomes" id="UP000003793"/>
    </source>
</evidence>
<dbReference type="HOGENOM" id="CLU_1892639_0_0_9"/>
<name>C0B5Y1_9FIRM</name>
<reference evidence="3 4" key="2">
    <citation type="submission" date="2009-03" db="EMBL/GenBank/DDBJ databases">
        <title>Draft genome sequence of Coprococcus comes (ATCC 27758).</title>
        <authorList>
            <person name="Sudarsanam P."/>
            <person name="Ley R."/>
            <person name="Guruge J."/>
            <person name="Turnbaugh P.J."/>
            <person name="Mahowald M."/>
            <person name="Liep D."/>
            <person name="Gordon J."/>
        </authorList>
    </citation>
    <scope>NUCLEOTIDE SEQUENCE [LARGE SCALE GENOMIC DNA]</scope>
    <source>
        <strain evidence="3 4">ATCC 27758</strain>
    </source>
</reference>
<evidence type="ECO:0000256" key="2">
    <source>
        <dbReference type="SAM" id="MobiDB-lite"/>
    </source>
</evidence>
<feature type="compositionally biased region" description="Basic and acidic residues" evidence="2">
    <location>
        <begin position="125"/>
        <end position="134"/>
    </location>
</feature>
<dbReference type="Pfam" id="PF05816">
    <property type="entry name" value="TelA"/>
    <property type="match status" value="1"/>
</dbReference>
<dbReference type="EMBL" id="ABVR01000034">
    <property type="protein sequence ID" value="EEG91115.1"/>
    <property type="molecule type" value="Genomic_DNA"/>
</dbReference>
<dbReference type="InterPro" id="IPR008863">
    <property type="entry name" value="Toxic_anion-R_TelA"/>
</dbReference>
<accession>C0B5Y1</accession>
<sequence>MYEVNLTYYKELAMYVLAGKQKLAETRNGELQELKNKAMASGLAEDAQAAKDLDSRCERFEKKLHDLELTKTIAMQTAPQIRLVQGNDTMMAEKNPVYTRQYDPTLEKPDGTRPWCRTFRTGSRSPERGQRYDQ</sequence>
<comment type="similarity">
    <text evidence="1">Belongs to the TelA family.</text>
</comment>
<dbReference type="Proteomes" id="UP000003793">
    <property type="component" value="Unassembled WGS sequence"/>
</dbReference>
<dbReference type="AlphaFoldDB" id="C0B5Y1"/>
<dbReference type="PANTHER" id="PTHR38432:SF1">
    <property type="entry name" value="TELA-LIKE PROTEIN SAOUHSC_01408"/>
    <property type="match status" value="1"/>
</dbReference>
<protein>
    <submittedName>
        <fullName evidence="3">Uncharacterized protein</fullName>
    </submittedName>
</protein>
<evidence type="ECO:0000313" key="3">
    <source>
        <dbReference type="EMBL" id="EEG91115.1"/>
    </source>
</evidence>